<keyword evidence="2" id="KW-0812">Transmembrane</keyword>
<organism evidence="3 4">
    <name type="scientific">Nonomuraea ferruginea</name>
    <dbReference type="NCBI Taxonomy" id="46174"/>
    <lineage>
        <taxon>Bacteria</taxon>
        <taxon>Bacillati</taxon>
        <taxon>Actinomycetota</taxon>
        <taxon>Actinomycetes</taxon>
        <taxon>Streptosporangiales</taxon>
        <taxon>Streptosporangiaceae</taxon>
        <taxon>Nonomuraea</taxon>
    </lineage>
</organism>
<dbReference type="EMBL" id="JAPNUD010000007">
    <property type="protein sequence ID" value="MDA0639806.1"/>
    <property type="molecule type" value="Genomic_DNA"/>
</dbReference>
<feature type="region of interest" description="Disordered" evidence="1">
    <location>
        <begin position="96"/>
        <end position="169"/>
    </location>
</feature>
<dbReference type="Proteomes" id="UP001212498">
    <property type="component" value="Unassembled WGS sequence"/>
</dbReference>
<keyword evidence="2" id="KW-1133">Transmembrane helix</keyword>
<evidence type="ECO:0000256" key="1">
    <source>
        <dbReference type="SAM" id="MobiDB-lite"/>
    </source>
</evidence>
<keyword evidence="4" id="KW-1185">Reference proteome</keyword>
<gene>
    <name evidence="3" type="ORF">OUY24_04145</name>
</gene>
<evidence type="ECO:0000313" key="4">
    <source>
        <dbReference type="Proteomes" id="UP001212498"/>
    </source>
</evidence>
<proteinExistence type="predicted"/>
<sequence>MVVGECTNWSPLYSFCVVGVGSARVCVHDGDMVGVGTSWRRSLLLAASVLLPVAVAVASNQILNDGVWNSWWIVIAVALTTISALVTYALTRAATSGMGQDDPPQASPAGDQSPSVAPPVQLPQAPGTQMQLNMPGAGGIVNAVQGGTMNITPSTPPAQSPGGGGGSSS</sequence>
<feature type="transmembrane region" description="Helical" evidence="2">
    <location>
        <begin position="69"/>
        <end position="90"/>
    </location>
</feature>
<reference evidence="3 4" key="1">
    <citation type="submission" date="2022-11" db="EMBL/GenBank/DDBJ databases">
        <title>Nonomuraea corallina sp. nov., a new species of the genus Nonomuraea isolated from sea side sediment in Thai sea.</title>
        <authorList>
            <person name="Ngamcharungchit C."/>
            <person name="Matsumoto A."/>
            <person name="Suriyachadkun C."/>
            <person name="Panbangred W."/>
            <person name="Inahashi Y."/>
            <person name="Intra B."/>
        </authorList>
    </citation>
    <scope>NUCLEOTIDE SEQUENCE [LARGE SCALE GENOMIC DNA]</scope>
    <source>
        <strain evidence="3 4">DSM 43553</strain>
    </source>
</reference>
<name>A0ABT4SSH2_9ACTN</name>
<keyword evidence="2" id="KW-0472">Membrane</keyword>
<feature type="transmembrane region" description="Helical" evidence="2">
    <location>
        <begin position="42"/>
        <end position="63"/>
    </location>
</feature>
<protein>
    <submittedName>
        <fullName evidence="3">Uncharacterized protein</fullName>
    </submittedName>
</protein>
<evidence type="ECO:0000256" key="2">
    <source>
        <dbReference type="SAM" id="Phobius"/>
    </source>
</evidence>
<accession>A0ABT4SSH2</accession>
<evidence type="ECO:0000313" key="3">
    <source>
        <dbReference type="EMBL" id="MDA0639806.1"/>
    </source>
</evidence>
<dbReference type="RefSeq" id="WP_271275233.1">
    <property type="nucleotide sequence ID" value="NZ_BAABFD010000004.1"/>
</dbReference>
<comment type="caution">
    <text evidence="3">The sequence shown here is derived from an EMBL/GenBank/DDBJ whole genome shotgun (WGS) entry which is preliminary data.</text>
</comment>